<keyword evidence="2" id="KW-1185">Reference proteome</keyword>
<protein>
    <submittedName>
        <fullName evidence="1">Uncharacterized protein</fullName>
    </submittedName>
</protein>
<gene>
    <name evidence="1" type="ORF">GCM10010411_45990</name>
</gene>
<comment type="caution">
    <text evidence="1">The sequence shown here is derived from an EMBL/GenBank/DDBJ whole genome shotgun (WGS) entry which is preliminary data.</text>
</comment>
<dbReference type="EMBL" id="BAAATD010000006">
    <property type="protein sequence ID" value="GAA2606613.1"/>
    <property type="molecule type" value="Genomic_DNA"/>
</dbReference>
<evidence type="ECO:0000313" key="2">
    <source>
        <dbReference type="Proteomes" id="UP001501509"/>
    </source>
</evidence>
<reference evidence="1 2" key="1">
    <citation type="journal article" date="2019" name="Int. J. Syst. Evol. Microbiol.">
        <title>The Global Catalogue of Microorganisms (GCM) 10K type strain sequencing project: providing services to taxonomists for standard genome sequencing and annotation.</title>
        <authorList>
            <consortium name="The Broad Institute Genomics Platform"/>
            <consortium name="The Broad Institute Genome Sequencing Center for Infectious Disease"/>
            <person name="Wu L."/>
            <person name="Ma J."/>
        </authorList>
    </citation>
    <scope>NUCLEOTIDE SEQUENCE [LARGE SCALE GENOMIC DNA]</scope>
    <source>
        <strain evidence="1 2">JCM 6833</strain>
    </source>
</reference>
<accession>A0ABN3PXM0</accession>
<sequence>MDPVVAARELERLGRVLPAEGWATEPHRLDRVPRLRVFDPDTPRFGDRVGVTDGPGGEPWFVSSTEELVSPVWDLPCAVERIGKLIETFRPLARRLGLAGR</sequence>
<organism evidence="1 2">
    <name type="scientific">Actinomadura fulvescens</name>
    <dbReference type="NCBI Taxonomy" id="46160"/>
    <lineage>
        <taxon>Bacteria</taxon>
        <taxon>Bacillati</taxon>
        <taxon>Actinomycetota</taxon>
        <taxon>Actinomycetes</taxon>
        <taxon>Streptosporangiales</taxon>
        <taxon>Thermomonosporaceae</taxon>
        <taxon>Actinomadura</taxon>
    </lineage>
</organism>
<proteinExistence type="predicted"/>
<name>A0ABN3PXM0_9ACTN</name>
<dbReference type="Proteomes" id="UP001501509">
    <property type="component" value="Unassembled WGS sequence"/>
</dbReference>
<evidence type="ECO:0000313" key="1">
    <source>
        <dbReference type="EMBL" id="GAA2606613.1"/>
    </source>
</evidence>